<dbReference type="EMBL" id="LDAU01000082">
    <property type="protein sequence ID" value="KRX07516.1"/>
    <property type="molecule type" value="Genomic_DNA"/>
</dbReference>
<gene>
    <name evidence="2" type="ORF">PPERSA_11065</name>
</gene>
<keyword evidence="3" id="KW-1185">Reference proteome</keyword>
<reference evidence="2 3" key="1">
    <citation type="journal article" date="2015" name="Sci. Rep.">
        <title>Genome of the facultative scuticociliatosis pathogen Pseudocohnilembus persalinus provides insight into its virulence through horizontal gene transfer.</title>
        <authorList>
            <person name="Xiong J."/>
            <person name="Wang G."/>
            <person name="Cheng J."/>
            <person name="Tian M."/>
            <person name="Pan X."/>
            <person name="Warren A."/>
            <person name="Jiang C."/>
            <person name="Yuan D."/>
            <person name="Miao W."/>
        </authorList>
    </citation>
    <scope>NUCLEOTIDE SEQUENCE [LARGE SCALE GENOMIC DNA]</scope>
    <source>
        <strain evidence="2">36N120E</strain>
    </source>
</reference>
<organism evidence="2 3">
    <name type="scientific">Pseudocohnilembus persalinus</name>
    <name type="common">Ciliate</name>
    <dbReference type="NCBI Taxonomy" id="266149"/>
    <lineage>
        <taxon>Eukaryota</taxon>
        <taxon>Sar</taxon>
        <taxon>Alveolata</taxon>
        <taxon>Ciliophora</taxon>
        <taxon>Intramacronucleata</taxon>
        <taxon>Oligohymenophorea</taxon>
        <taxon>Scuticociliatia</taxon>
        <taxon>Philasterida</taxon>
        <taxon>Pseudocohnilembidae</taxon>
        <taxon>Pseudocohnilembus</taxon>
    </lineage>
</organism>
<dbReference type="InParanoid" id="A0A0V0QYX4"/>
<evidence type="ECO:0000256" key="1">
    <source>
        <dbReference type="SAM" id="MobiDB-lite"/>
    </source>
</evidence>
<comment type="caution">
    <text evidence="2">The sequence shown here is derived from an EMBL/GenBank/DDBJ whole genome shotgun (WGS) entry which is preliminary data.</text>
</comment>
<name>A0A0V0QYX4_PSEPJ</name>
<feature type="compositionally biased region" description="Low complexity" evidence="1">
    <location>
        <begin position="245"/>
        <end position="257"/>
    </location>
</feature>
<dbReference type="Proteomes" id="UP000054937">
    <property type="component" value="Unassembled WGS sequence"/>
</dbReference>
<dbReference type="AlphaFoldDB" id="A0A0V0QYX4"/>
<evidence type="ECO:0000313" key="3">
    <source>
        <dbReference type="Proteomes" id="UP000054937"/>
    </source>
</evidence>
<accession>A0A0V0QYX4</accession>
<proteinExistence type="predicted"/>
<protein>
    <submittedName>
        <fullName evidence="2">Uncharacterized protein</fullName>
    </submittedName>
</protein>
<sequence>MYNQIDFNNNKNDNNYISLNIKDTLNQSQELDLQVNQHQQQQNNQNYNNNDQYQINSNFNTSFFNNCNDEPLMQICNDNRQYQQQLQNTSLNLQANFGDENNEIGTINRQEDNNDNSFYITNDLWKDEENNQDQIQNQQQKQQEYQQQDAIQQFYGQSFYDFKEKQILLQKDEGISRFQNKYNQQQKTNYMQEKVQENVQNFEKYTKIFKEKIREQKKNVYKNQQVKKISQQQQVNQQDFESISQNQRNIDKNNNNQGRKRVKERKIQEVIKFVQQYKMLKRDGVPFEKLNCCQKLTQEQCAQRVGVSKKTLDDYMSQLEKADKNGFDFQNNKNGMFGMVRQFNRQFQKK</sequence>
<evidence type="ECO:0000313" key="2">
    <source>
        <dbReference type="EMBL" id="KRX07516.1"/>
    </source>
</evidence>
<feature type="region of interest" description="Disordered" evidence="1">
    <location>
        <begin position="237"/>
        <end position="263"/>
    </location>
</feature>